<gene>
    <name evidence="6" type="ORF">SAMN05421850_104225</name>
</gene>
<protein>
    <submittedName>
        <fullName evidence="6">8-oxo-dGTP pyrophosphatase MutT, NUDIX family</fullName>
    </submittedName>
</protein>
<comment type="cofactor">
    <cofactor evidence="1">
        <name>Mg(2+)</name>
        <dbReference type="ChEBI" id="CHEBI:18420"/>
    </cofactor>
</comment>
<dbReference type="CDD" id="cd04666">
    <property type="entry name" value="NUDIX_DIPP2_like_Nudt4"/>
    <property type="match status" value="1"/>
</dbReference>
<dbReference type="RefSeq" id="WP_342706700.1">
    <property type="nucleotide sequence ID" value="NZ_FNEB01000004.1"/>
</dbReference>
<keyword evidence="2" id="KW-0479">Metal-binding</keyword>
<evidence type="ECO:0000256" key="3">
    <source>
        <dbReference type="ARBA" id="ARBA00022801"/>
    </source>
</evidence>
<dbReference type="InterPro" id="IPR015797">
    <property type="entry name" value="NUDIX_hydrolase-like_dom_sf"/>
</dbReference>
<evidence type="ECO:0000256" key="2">
    <source>
        <dbReference type="ARBA" id="ARBA00022723"/>
    </source>
</evidence>
<dbReference type="GO" id="GO:0005737">
    <property type="term" value="C:cytoplasm"/>
    <property type="evidence" value="ECO:0007669"/>
    <property type="project" value="TreeGrafter"/>
</dbReference>
<dbReference type="InterPro" id="IPR000086">
    <property type="entry name" value="NUDIX_hydrolase_dom"/>
</dbReference>
<evidence type="ECO:0000256" key="1">
    <source>
        <dbReference type="ARBA" id="ARBA00001946"/>
    </source>
</evidence>
<organism evidence="6 7">
    <name type="scientific">Lutimaribacter saemankumensis</name>
    <dbReference type="NCBI Taxonomy" id="490829"/>
    <lineage>
        <taxon>Bacteria</taxon>
        <taxon>Pseudomonadati</taxon>
        <taxon>Pseudomonadota</taxon>
        <taxon>Alphaproteobacteria</taxon>
        <taxon>Rhodobacterales</taxon>
        <taxon>Roseobacteraceae</taxon>
        <taxon>Lutimaribacter</taxon>
    </lineage>
</organism>
<dbReference type="Pfam" id="PF00293">
    <property type="entry name" value="NUDIX"/>
    <property type="match status" value="1"/>
</dbReference>
<dbReference type="InterPro" id="IPR047198">
    <property type="entry name" value="DDP-like_NUDIX"/>
</dbReference>
<evidence type="ECO:0000313" key="6">
    <source>
        <dbReference type="EMBL" id="SDI68363.1"/>
    </source>
</evidence>
<feature type="domain" description="Nudix hydrolase" evidence="5">
    <location>
        <begin position="18"/>
        <end position="148"/>
    </location>
</feature>
<proteinExistence type="predicted"/>
<reference evidence="6 7" key="1">
    <citation type="submission" date="2016-10" db="EMBL/GenBank/DDBJ databases">
        <authorList>
            <person name="de Groot N.N."/>
        </authorList>
    </citation>
    <scope>NUCLEOTIDE SEQUENCE [LARGE SCALE GENOMIC DNA]</scope>
    <source>
        <strain evidence="6 7">DSM 28010</strain>
    </source>
</reference>
<dbReference type="EMBL" id="FNEB01000004">
    <property type="protein sequence ID" value="SDI68363.1"/>
    <property type="molecule type" value="Genomic_DNA"/>
</dbReference>
<name>A0A1G8MKB3_9RHOB</name>
<dbReference type="GO" id="GO:0016462">
    <property type="term" value="F:pyrophosphatase activity"/>
    <property type="evidence" value="ECO:0007669"/>
    <property type="project" value="InterPro"/>
</dbReference>
<keyword evidence="7" id="KW-1185">Reference proteome</keyword>
<dbReference type="Gene3D" id="3.90.79.10">
    <property type="entry name" value="Nucleoside Triphosphate Pyrophosphohydrolase"/>
    <property type="match status" value="1"/>
</dbReference>
<dbReference type="GO" id="GO:0046872">
    <property type="term" value="F:metal ion binding"/>
    <property type="evidence" value="ECO:0007669"/>
    <property type="project" value="UniProtKB-KW"/>
</dbReference>
<dbReference type="PANTHER" id="PTHR12629:SF0">
    <property type="entry name" value="DIPHOSPHOINOSITOL-POLYPHOSPHATE DIPHOSPHATASE"/>
    <property type="match status" value="1"/>
</dbReference>
<dbReference type="STRING" id="490829.SAMN05421850_104225"/>
<evidence type="ECO:0000259" key="5">
    <source>
        <dbReference type="PROSITE" id="PS51462"/>
    </source>
</evidence>
<evidence type="ECO:0000313" key="7">
    <source>
        <dbReference type="Proteomes" id="UP000199340"/>
    </source>
</evidence>
<accession>A0A1G8MKB3</accession>
<dbReference type="AlphaFoldDB" id="A0A1G8MKB3"/>
<evidence type="ECO:0000256" key="4">
    <source>
        <dbReference type="ARBA" id="ARBA00022842"/>
    </source>
</evidence>
<dbReference type="PANTHER" id="PTHR12629">
    <property type="entry name" value="DIPHOSPHOINOSITOL POLYPHOSPHATE PHOSPHOHYDROLASE"/>
    <property type="match status" value="1"/>
</dbReference>
<keyword evidence="4" id="KW-0460">Magnesium</keyword>
<dbReference type="PROSITE" id="PS51462">
    <property type="entry name" value="NUDIX"/>
    <property type="match status" value="1"/>
</dbReference>
<dbReference type="Proteomes" id="UP000199340">
    <property type="component" value="Unassembled WGS sequence"/>
</dbReference>
<sequence>MARHFSTKAMLAHHDDVRTQYAALCFRIRKEKPQFLLITSRGTGRWIIPKGWPMRGKSPAKAALREAWEEAGVRGRVDKDAIGVFSYRKVLGRKRQEPCIAIVFPVAVKSLDGSFPEAKQRRRKWFGRKKAAARVSEPELAEIIRNFDPRLLRR</sequence>
<keyword evidence="3" id="KW-0378">Hydrolase</keyword>
<dbReference type="SUPFAM" id="SSF55811">
    <property type="entry name" value="Nudix"/>
    <property type="match status" value="1"/>
</dbReference>